<proteinExistence type="predicted"/>
<sequence>MLHLHCTRKLLDRLGHQPPSDPLSTPASTLGRWYATVLFWRPQVVLCVNEHTLLPVLMPLAPVTTLPARFPEALATVLQAHGWDAAKIDAEMQHMRDCEIAKTANRSVVGTLNEFAFLARVWKEEQDAPPDLHRLSMKLADVPCKPLRYDSPAQRVRALAQSAAPAR</sequence>
<gene>
    <name evidence="2" type="ORF">C6T65_19295</name>
</gene>
<dbReference type="AlphaFoldDB" id="A0AA44XY13"/>
<dbReference type="Proteomes" id="UP000237632">
    <property type="component" value="Unassembled WGS sequence"/>
</dbReference>
<name>A0AA44XY13_BURVI</name>
<protein>
    <recommendedName>
        <fullName evidence="1">DUF6933 domain-containing protein</fullName>
    </recommendedName>
</protein>
<dbReference type="InterPro" id="IPR053864">
    <property type="entry name" value="DUF6933"/>
</dbReference>
<evidence type="ECO:0000313" key="3">
    <source>
        <dbReference type="Proteomes" id="UP000237632"/>
    </source>
</evidence>
<dbReference type="RefSeq" id="WP_105856772.1">
    <property type="nucleotide sequence ID" value="NZ_PVHK01000137.1"/>
</dbReference>
<dbReference type="Pfam" id="PF22016">
    <property type="entry name" value="DUF6933"/>
    <property type="match status" value="1"/>
</dbReference>
<accession>A0AA44XY13</accession>
<dbReference type="EMBL" id="PVHK01000137">
    <property type="protein sequence ID" value="PRH40726.1"/>
    <property type="molecule type" value="Genomic_DNA"/>
</dbReference>
<reference evidence="2 3" key="1">
    <citation type="submission" date="2018-03" db="EMBL/GenBank/DDBJ databases">
        <authorList>
            <person name="Nguyen K."/>
            <person name="Fouts D."/>
            <person name="Sutton G."/>
        </authorList>
    </citation>
    <scope>NUCLEOTIDE SEQUENCE [LARGE SCALE GENOMIC DNA]</scope>
    <source>
        <strain evidence="2 3">AU3578</strain>
    </source>
</reference>
<feature type="domain" description="DUF6933" evidence="1">
    <location>
        <begin position="3"/>
        <end position="154"/>
    </location>
</feature>
<organism evidence="2 3">
    <name type="scientific">Burkholderia vietnamiensis</name>
    <dbReference type="NCBI Taxonomy" id="60552"/>
    <lineage>
        <taxon>Bacteria</taxon>
        <taxon>Pseudomonadati</taxon>
        <taxon>Pseudomonadota</taxon>
        <taxon>Betaproteobacteria</taxon>
        <taxon>Burkholderiales</taxon>
        <taxon>Burkholderiaceae</taxon>
        <taxon>Burkholderia</taxon>
        <taxon>Burkholderia cepacia complex</taxon>
    </lineage>
</organism>
<evidence type="ECO:0000313" key="2">
    <source>
        <dbReference type="EMBL" id="PRH40726.1"/>
    </source>
</evidence>
<comment type="caution">
    <text evidence="2">The sequence shown here is derived from an EMBL/GenBank/DDBJ whole genome shotgun (WGS) entry which is preliminary data.</text>
</comment>
<evidence type="ECO:0000259" key="1">
    <source>
        <dbReference type="Pfam" id="PF22016"/>
    </source>
</evidence>